<dbReference type="Proteomes" id="UP001549184">
    <property type="component" value="Unassembled WGS sequence"/>
</dbReference>
<keyword evidence="5" id="KW-0472">Membrane</keyword>
<evidence type="ECO:0000256" key="3">
    <source>
        <dbReference type="ARBA" id="ARBA00022989"/>
    </source>
</evidence>
<evidence type="ECO:0000256" key="4">
    <source>
        <dbReference type="ARBA" id="ARBA00023002"/>
    </source>
</evidence>
<comment type="subcellular location">
    <subcellularLocation>
        <location evidence="1">Endomembrane system</location>
        <topology evidence="1">Multi-pass membrane protein</topology>
    </subcellularLocation>
</comment>
<evidence type="ECO:0000256" key="1">
    <source>
        <dbReference type="ARBA" id="ARBA00004127"/>
    </source>
</evidence>
<sequence length="99" mass="10599">MTSINFTNRLDSKQGGYVEHVSSDDATASKGWQALVPAAFSKSALAANHAGLAPRLGFIVSIINTPAHHRVHQASDLTYVNKNHGGILIVFDRLFGTTP</sequence>
<evidence type="ECO:0000256" key="5">
    <source>
        <dbReference type="ARBA" id="ARBA00023136"/>
    </source>
</evidence>
<organism evidence="6 7">
    <name type="scientific">Dyella japonica</name>
    <dbReference type="NCBI Taxonomy" id="231455"/>
    <lineage>
        <taxon>Bacteria</taxon>
        <taxon>Pseudomonadati</taxon>
        <taxon>Pseudomonadota</taxon>
        <taxon>Gammaproteobacteria</taxon>
        <taxon>Lysobacterales</taxon>
        <taxon>Rhodanobacteraceae</taxon>
        <taxon>Dyella</taxon>
    </lineage>
</organism>
<comment type="caution">
    <text evidence="6">The sequence shown here is derived from an EMBL/GenBank/DDBJ whole genome shotgun (WGS) entry which is preliminary data.</text>
</comment>
<keyword evidence="7" id="KW-1185">Reference proteome</keyword>
<keyword evidence="4" id="KW-0560">Oxidoreductase</keyword>
<gene>
    <name evidence="6" type="ORF">ABIC75_000309</name>
</gene>
<evidence type="ECO:0000313" key="7">
    <source>
        <dbReference type="Proteomes" id="UP001549184"/>
    </source>
</evidence>
<dbReference type="EMBL" id="JBEPMU010000001">
    <property type="protein sequence ID" value="MET3650607.1"/>
    <property type="molecule type" value="Genomic_DNA"/>
</dbReference>
<dbReference type="RefSeq" id="WP_354012103.1">
    <property type="nucleotide sequence ID" value="NZ_JBEPMU010000001.1"/>
</dbReference>
<evidence type="ECO:0000313" key="6">
    <source>
        <dbReference type="EMBL" id="MET3650607.1"/>
    </source>
</evidence>
<dbReference type="InterPro" id="IPR051689">
    <property type="entry name" value="Sterol_desaturase/TMEM195"/>
</dbReference>
<name>A0ABV2JP62_9GAMM</name>
<dbReference type="PANTHER" id="PTHR21624">
    <property type="entry name" value="STEROL DESATURASE-RELATED PROTEIN"/>
    <property type="match status" value="1"/>
</dbReference>
<proteinExistence type="predicted"/>
<accession>A0ABV2JP62</accession>
<keyword evidence="3" id="KW-1133">Transmembrane helix</keyword>
<reference evidence="6 7" key="1">
    <citation type="submission" date="2024-06" db="EMBL/GenBank/DDBJ databases">
        <title>Sorghum-associated microbial communities from plants grown in Nebraska, USA.</title>
        <authorList>
            <person name="Schachtman D."/>
        </authorList>
    </citation>
    <scope>NUCLEOTIDE SEQUENCE [LARGE SCALE GENOMIC DNA]</scope>
    <source>
        <strain evidence="6 7">1073</strain>
    </source>
</reference>
<dbReference type="PANTHER" id="PTHR21624:SF1">
    <property type="entry name" value="ALKYLGLYCEROL MONOOXYGENASE"/>
    <property type="match status" value="1"/>
</dbReference>
<protein>
    <submittedName>
        <fullName evidence="6">Sterol desaturase/sphingolipid hydroxylase (Fatty acid hydroxylase superfamily)</fullName>
    </submittedName>
</protein>
<keyword evidence="2" id="KW-0812">Transmembrane</keyword>
<evidence type="ECO:0000256" key="2">
    <source>
        <dbReference type="ARBA" id="ARBA00022692"/>
    </source>
</evidence>